<dbReference type="InterPro" id="IPR050572">
    <property type="entry name" value="Fe-S_Ferredoxin"/>
</dbReference>
<accession>A0A9D1L158</accession>
<keyword evidence="4" id="KW-0411">Iron-sulfur</keyword>
<evidence type="ECO:0000313" key="7">
    <source>
        <dbReference type="Proteomes" id="UP000824175"/>
    </source>
</evidence>
<evidence type="ECO:0000313" key="6">
    <source>
        <dbReference type="EMBL" id="HIU14484.1"/>
    </source>
</evidence>
<name>A0A9D1L158_9FIRM</name>
<dbReference type="PANTHER" id="PTHR43687">
    <property type="entry name" value="ADENYLYLSULFATE REDUCTASE, BETA SUBUNIT"/>
    <property type="match status" value="1"/>
</dbReference>
<dbReference type="Proteomes" id="UP000824175">
    <property type="component" value="Unassembled WGS sequence"/>
</dbReference>
<dbReference type="NCBIfam" id="NF038196">
    <property type="entry name" value="ferrodoxin_EFR1"/>
    <property type="match status" value="1"/>
</dbReference>
<comment type="caution">
    <text evidence="6">The sequence shown here is derived from an EMBL/GenBank/DDBJ whole genome shotgun (WGS) entry which is preliminary data.</text>
</comment>
<evidence type="ECO:0000259" key="5">
    <source>
        <dbReference type="PROSITE" id="PS51379"/>
    </source>
</evidence>
<dbReference type="Gene3D" id="3.30.70.20">
    <property type="match status" value="1"/>
</dbReference>
<feature type="domain" description="4Fe-4S ferredoxin-type" evidence="5">
    <location>
        <begin position="206"/>
        <end position="228"/>
    </location>
</feature>
<dbReference type="InterPro" id="IPR017900">
    <property type="entry name" value="4Fe4S_Fe_S_CS"/>
</dbReference>
<dbReference type="Pfam" id="PF12724">
    <property type="entry name" value="Flavodoxin_5"/>
    <property type="match status" value="1"/>
</dbReference>
<dbReference type="InterPro" id="IPR017896">
    <property type="entry name" value="4Fe4S_Fe-S-bd"/>
</dbReference>
<dbReference type="InterPro" id="IPR047964">
    <property type="entry name" value="EFR1-like"/>
</dbReference>
<evidence type="ECO:0000256" key="4">
    <source>
        <dbReference type="ARBA" id="ARBA00023014"/>
    </source>
</evidence>
<dbReference type="AlphaFoldDB" id="A0A9D1L158"/>
<dbReference type="SUPFAM" id="SSF52218">
    <property type="entry name" value="Flavoproteins"/>
    <property type="match status" value="1"/>
</dbReference>
<dbReference type="SUPFAM" id="SSF54862">
    <property type="entry name" value="4Fe-4S ferredoxins"/>
    <property type="match status" value="1"/>
</dbReference>
<reference evidence="6" key="1">
    <citation type="submission" date="2020-10" db="EMBL/GenBank/DDBJ databases">
        <authorList>
            <person name="Gilroy R."/>
        </authorList>
    </citation>
    <scope>NUCLEOTIDE SEQUENCE</scope>
    <source>
        <strain evidence="6">CHK195-11698</strain>
    </source>
</reference>
<dbReference type="GO" id="GO:0046872">
    <property type="term" value="F:metal ion binding"/>
    <property type="evidence" value="ECO:0007669"/>
    <property type="project" value="UniProtKB-KW"/>
</dbReference>
<keyword evidence="3" id="KW-0408">Iron</keyword>
<dbReference type="Gene3D" id="3.40.50.360">
    <property type="match status" value="1"/>
</dbReference>
<dbReference type="PANTHER" id="PTHR43687:SF1">
    <property type="entry name" value="FERREDOXIN III"/>
    <property type="match status" value="1"/>
</dbReference>
<keyword evidence="2" id="KW-0479">Metal-binding</keyword>
<sequence>MRTKIFYFSATGNCMTTAKILAELLPETCEVVSVSALRQVENVMVEEDNVGFVFPVYYGDMPYIVRETIEKMTFTHDPYIFLMATYRGHPGDVAKRLEDVLAPRGVHLALSVGIPMPGNSYLSTEEEMQNALVHQKDHIQALVGRIISRETEDYTQPPRPEASMVSHLHNFRGIQADDRCIGCGICANICPLDNIRIVDGHARIGEQCMTCLTCFHWCPQEAIYMSKEEKIARRSKYHHPDVRLQDILNEKKQAG</sequence>
<proteinExistence type="predicted"/>
<protein>
    <submittedName>
        <fullName evidence="6">EFR1 family ferrodoxin</fullName>
    </submittedName>
</protein>
<dbReference type="PROSITE" id="PS00198">
    <property type="entry name" value="4FE4S_FER_1"/>
    <property type="match status" value="2"/>
</dbReference>
<dbReference type="Pfam" id="PF13237">
    <property type="entry name" value="Fer4_10"/>
    <property type="match status" value="1"/>
</dbReference>
<reference evidence="6" key="2">
    <citation type="journal article" date="2021" name="PeerJ">
        <title>Extensive microbial diversity within the chicken gut microbiome revealed by metagenomics and culture.</title>
        <authorList>
            <person name="Gilroy R."/>
            <person name="Ravi A."/>
            <person name="Getino M."/>
            <person name="Pursley I."/>
            <person name="Horton D.L."/>
            <person name="Alikhan N.F."/>
            <person name="Baker D."/>
            <person name="Gharbi K."/>
            <person name="Hall N."/>
            <person name="Watson M."/>
            <person name="Adriaenssens E.M."/>
            <person name="Foster-Nyarko E."/>
            <person name="Jarju S."/>
            <person name="Secka A."/>
            <person name="Antonio M."/>
            <person name="Oren A."/>
            <person name="Chaudhuri R.R."/>
            <person name="La Ragione R."/>
            <person name="Hildebrand F."/>
            <person name="Pallen M.J."/>
        </authorList>
    </citation>
    <scope>NUCLEOTIDE SEQUENCE</scope>
    <source>
        <strain evidence="6">CHK195-11698</strain>
    </source>
</reference>
<dbReference type="GO" id="GO:0051539">
    <property type="term" value="F:4 iron, 4 sulfur cluster binding"/>
    <property type="evidence" value="ECO:0007669"/>
    <property type="project" value="UniProtKB-KW"/>
</dbReference>
<feature type="domain" description="4Fe-4S ferredoxin-type" evidence="5">
    <location>
        <begin position="171"/>
        <end position="200"/>
    </location>
</feature>
<dbReference type="InterPro" id="IPR026816">
    <property type="entry name" value="Flavodoxin_dom"/>
</dbReference>
<dbReference type="InterPro" id="IPR029039">
    <property type="entry name" value="Flavoprotein-like_sf"/>
</dbReference>
<evidence type="ECO:0000256" key="1">
    <source>
        <dbReference type="ARBA" id="ARBA00022485"/>
    </source>
</evidence>
<evidence type="ECO:0000256" key="2">
    <source>
        <dbReference type="ARBA" id="ARBA00022723"/>
    </source>
</evidence>
<evidence type="ECO:0000256" key="3">
    <source>
        <dbReference type="ARBA" id="ARBA00023004"/>
    </source>
</evidence>
<dbReference type="PROSITE" id="PS51379">
    <property type="entry name" value="4FE4S_FER_2"/>
    <property type="match status" value="2"/>
</dbReference>
<gene>
    <name evidence="6" type="ORF">IAD15_10530</name>
</gene>
<dbReference type="EMBL" id="DVMJ01000091">
    <property type="protein sequence ID" value="HIU14484.1"/>
    <property type="molecule type" value="Genomic_DNA"/>
</dbReference>
<organism evidence="6 7">
    <name type="scientific">Candidatus Fimiplasma intestinipullorum</name>
    <dbReference type="NCBI Taxonomy" id="2840825"/>
    <lineage>
        <taxon>Bacteria</taxon>
        <taxon>Bacillati</taxon>
        <taxon>Bacillota</taxon>
        <taxon>Clostridia</taxon>
        <taxon>Eubacteriales</taxon>
        <taxon>Candidatus Fimiplasma</taxon>
    </lineage>
</organism>
<keyword evidence="1" id="KW-0004">4Fe-4S</keyword>